<dbReference type="PRINTS" id="PR00705">
    <property type="entry name" value="PAPAIN"/>
</dbReference>
<reference evidence="4" key="1">
    <citation type="journal article" date="2008" name="J. Eukaryot. Microbiol.">
        <title>Phylogenetic and primary sequence characterization of cathepsin B cysteine proteases from the oxymonad flagellate Monocercomonoides.</title>
        <authorList>
            <person name="Dacks J.B."/>
            <person name="Kuru T."/>
            <person name="Liapounova N.A."/>
            <person name="Gedamu L."/>
        </authorList>
    </citation>
    <scope>NUCLEOTIDE SEQUENCE</scope>
</reference>
<feature type="domain" description="Peptidase C1A papain C-terminal" evidence="3">
    <location>
        <begin position="70"/>
        <end position="362"/>
    </location>
</feature>
<comment type="similarity">
    <text evidence="1">Belongs to the peptidase C1 family.</text>
</comment>
<evidence type="ECO:0000259" key="3">
    <source>
        <dbReference type="SMART" id="SM00645"/>
    </source>
</evidence>
<dbReference type="InterPro" id="IPR000668">
    <property type="entry name" value="Peptidase_C1A_C"/>
</dbReference>
<dbReference type="SMART" id="SM00645">
    <property type="entry name" value="Pept_C1"/>
    <property type="match status" value="1"/>
</dbReference>
<dbReference type="InterPro" id="IPR038765">
    <property type="entry name" value="Papain-like_cys_pep_sf"/>
</dbReference>
<evidence type="ECO:0000313" key="4">
    <source>
        <dbReference type="EMBL" id="ABU93318.1"/>
    </source>
</evidence>
<dbReference type="Pfam" id="PF00112">
    <property type="entry name" value="Peptidase_C1"/>
    <property type="match status" value="2"/>
</dbReference>
<dbReference type="InterPro" id="IPR013128">
    <property type="entry name" value="Peptidase_C1A"/>
</dbReference>
<proteinExistence type="evidence at transcript level"/>
<dbReference type="SUPFAM" id="SSF54001">
    <property type="entry name" value="Cysteine proteinases"/>
    <property type="match status" value="1"/>
</dbReference>
<dbReference type="PROSITE" id="PS00139">
    <property type="entry name" value="THIOL_PROTEASE_CYS"/>
    <property type="match status" value="1"/>
</dbReference>
<dbReference type="Gene3D" id="3.90.70.10">
    <property type="entry name" value="Cysteine proteinases"/>
    <property type="match status" value="1"/>
</dbReference>
<dbReference type="GO" id="GO:0008234">
    <property type="term" value="F:cysteine-type peptidase activity"/>
    <property type="evidence" value="ECO:0007669"/>
    <property type="project" value="InterPro"/>
</dbReference>
<dbReference type="InterPro" id="IPR000169">
    <property type="entry name" value="Pept_cys_AS"/>
</dbReference>
<dbReference type="InterPro" id="IPR025660">
    <property type="entry name" value="Pept_his_AS"/>
</dbReference>
<dbReference type="PROSITE" id="PS00639">
    <property type="entry name" value="THIOL_PROTEASE_HIS"/>
    <property type="match status" value="1"/>
</dbReference>
<organism evidence="4">
    <name type="scientific">Monocercomonoides sp. PA</name>
    <dbReference type="NCBI Taxonomy" id="302782"/>
    <lineage>
        <taxon>Eukaryota</taxon>
        <taxon>Metamonada</taxon>
        <taxon>Preaxostyla</taxon>
        <taxon>Oxymonadida</taxon>
        <taxon>Polymastigidae</taxon>
        <taxon>Monocercomonoides</taxon>
    </lineage>
</organism>
<evidence type="ECO:0000256" key="2">
    <source>
        <dbReference type="SAM" id="Coils"/>
    </source>
</evidence>
<dbReference type="PANTHER" id="PTHR12411">
    <property type="entry name" value="CYSTEINE PROTEASE FAMILY C1-RELATED"/>
    <property type="match status" value="1"/>
</dbReference>
<dbReference type="EMBL" id="EF474117">
    <property type="protein sequence ID" value="ABU93318.1"/>
    <property type="molecule type" value="mRNA"/>
</dbReference>
<dbReference type="GO" id="GO:0006508">
    <property type="term" value="P:proteolysis"/>
    <property type="evidence" value="ECO:0007669"/>
    <property type="project" value="UniProtKB-KW"/>
</dbReference>
<gene>
    <name evidence="4" type="primary">CPB9</name>
</gene>
<dbReference type="AlphaFoldDB" id="B1NHW2"/>
<keyword evidence="2" id="KW-0175">Coiled coil</keyword>
<keyword evidence="4" id="KW-0378">Hydrolase</keyword>
<feature type="coiled-coil region" evidence="2">
    <location>
        <begin position="267"/>
        <end position="296"/>
    </location>
</feature>
<dbReference type="CDD" id="cd02620">
    <property type="entry name" value="Peptidase_C1A_CathepsinB"/>
    <property type="match status" value="1"/>
</dbReference>
<keyword evidence="4" id="KW-0645">Protease</keyword>
<feature type="non-terminal residue" evidence="4">
    <location>
        <position position="1"/>
    </location>
</feature>
<sequence length="382" mass="44502">FLIPFCFTDWDLSKMVHEINNRNDVGWTARVNPHFKSFNQKKFRSLNSAQHNPSFSLQFKNEFVKIEDEIPESFDARTNWPNCPTIGHIYDQGHCGSCWAMCSFEVLQDRFCIHSNGSEKPWLSGQDITSCDSRSHGCNGGWTETAFEYAKKAGVPTEECVPYLMGKCHHPGCSSWQTPTCKKECSSLSNYNYSSNRYYASKSYSIQRNVEAIQLELMRNGPVTAVFTTYDDLAVYWRGVYNHVMGSEQGLHAIKIVGWGVWRESEHMLTEEEKKAEEEKRKRIEEEIKKEKREDKWHDFKQNALEKSKKVKRDETKNNKEEGIPYWIIVNSWGEDFGMDGILLIKRGVNECGIESDVYTGIPKIEKKGWLREREIRYRIHN</sequence>
<protein>
    <submittedName>
        <fullName evidence="4">Cathepsin B9 cysteine protease</fullName>
    </submittedName>
</protein>
<evidence type="ECO:0000256" key="1">
    <source>
        <dbReference type="ARBA" id="ARBA00008455"/>
    </source>
</evidence>
<accession>B1NHW2</accession>
<name>B1NHW2_9EUKA</name>